<dbReference type="Proteomes" id="UP001596406">
    <property type="component" value="Unassembled WGS sequence"/>
</dbReference>
<organism evidence="2 3">
    <name type="scientific">Halomarina ordinaria</name>
    <dbReference type="NCBI Taxonomy" id="3033939"/>
    <lineage>
        <taxon>Archaea</taxon>
        <taxon>Methanobacteriati</taxon>
        <taxon>Methanobacteriota</taxon>
        <taxon>Stenosarchaea group</taxon>
        <taxon>Halobacteria</taxon>
        <taxon>Halobacteriales</taxon>
        <taxon>Natronomonadaceae</taxon>
        <taxon>Halomarina</taxon>
    </lineage>
</organism>
<gene>
    <name evidence="2" type="ORF">ACFQHK_18005</name>
</gene>
<accession>A0ABD5UDG2</accession>
<name>A0ABD5UDG2_9EURY</name>
<feature type="domain" description="DUF7344" evidence="1">
    <location>
        <begin position="15"/>
        <end position="95"/>
    </location>
</feature>
<dbReference type="EMBL" id="JBHSXM010000005">
    <property type="protein sequence ID" value="MFC6838379.1"/>
    <property type="molecule type" value="Genomic_DNA"/>
</dbReference>
<dbReference type="RefSeq" id="WP_304450068.1">
    <property type="nucleotide sequence ID" value="NZ_JARRAH010000005.1"/>
</dbReference>
<reference evidence="2 3" key="1">
    <citation type="journal article" date="2019" name="Int. J. Syst. Evol. Microbiol.">
        <title>The Global Catalogue of Microorganisms (GCM) 10K type strain sequencing project: providing services to taxonomists for standard genome sequencing and annotation.</title>
        <authorList>
            <consortium name="The Broad Institute Genomics Platform"/>
            <consortium name="The Broad Institute Genome Sequencing Center for Infectious Disease"/>
            <person name="Wu L."/>
            <person name="Ma J."/>
        </authorList>
    </citation>
    <scope>NUCLEOTIDE SEQUENCE [LARGE SCALE GENOMIC DNA]</scope>
    <source>
        <strain evidence="2 3">PSRA2</strain>
    </source>
</reference>
<comment type="caution">
    <text evidence="2">The sequence shown here is derived from an EMBL/GenBank/DDBJ whole genome shotgun (WGS) entry which is preliminary data.</text>
</comment>
<evidence type="ECO:0000313" key="2">
    <source>
        <dbReference type="EMBL" id="MFC6838379.1"/>
    </source>
</evidence>
<protein>
    <recommendedName>
        <fullName evidence="1">DUF7344 domain-containing protein</fullName>
    </recommendedName>
</protein>
<evidence type="ECO:0000259" key="1">
    <source>
        <dbReference type="Pfam" id="PF24035"/>
    </source>
</evidence>
<keyword evidence="3" id="KW-1185">Reference proteome</keyword>
<dbReference type="AlphaFoldDB" id="A0ABD5UDG2"/>
<evidence type="ECO:0000313" key="3">
    <source>
        <dbReference type="Proteomes" id="UP001596406"/>
    </source>
</evidence>
<sequence>MTGEWAEEEFISDLHHALRTTRRRLVIEFLSTSPKSTVSLRVLAQEVAAHEQGVEPEFVSGEPYRNVYTALSQTHLPTLREIRIVEYDAARQTVSVGDTLPLAALLVALNRSTVRTLRLC</sequence>
<dbReference type="InterPro" id="IPR055768">
    <property type="entry name" value="DUF7344"/>
</dbReference>
<proteinExistence type="predicted"/>
<dbReference type="Pfam" id="PF24035">
    <property type="entry name" value="DUF7344"/>
    <property type="match status" value="1"/>
</dbReference>